<dbReference type="SUPFAM" id="SSF57535">
    <property type="entry name" value="Complement control module/SCR domain"/>
    <property type="match status" value="1"/>
</dbReference>
<reference evidence="4 5" key="1">
    <citation type="submission" date="2024-11" db="EMBL/GenBank/DDBJ databases">
        <title>Chromosome-level genome assembly of the freshwater bivalve Anodonta woodiana.</title>
        <authorList>
            <person name="Chen X."/>
        </authorList>
    </citation>
    <scope>NUCLEOTIDE SEQUENCE [LARGE SCALE GENOMIC DNA]</scope>
    <source>
        <strain evidence="4">MN2024</strain>
        <tissue evidence="4">Gills</tissue>
    </source>
</reference>
<comment type="caution">
    <text evidence="4">The sequence shown here is derived from an EMBL/GenBank/DDBJ whole genome shotgun (WGS) entry which is preliminary data.</text>
</comment>
<dbReference type="Gene3D" id="2.10.70.10">
    <property type="entry name" value="Complement Module, domain 1"/>
    <property type="match status" value="1"/>
</dbReference>
<dbReference type="InterPro" id="IPR035976">
    <property type="entry name" value="Sushi/SCR/CCP_sf"/>
</dbReference>
<keyword evidence="1" id="KW-1015">Disulfide bond</keyword>
<evidence type="ECO:0000313" key="4">
    <source>
        <dbReference type="EMBL" id="KAL3868039.1"/>
    </source>
</evidence>
<evidence type="ECO:0000313" key="5">
    <source>
        <dbReference type="Proteomes" id="UP001634394"/>
    </source>
</evidence>
<feature type="non-terminal residue" evidence="4">
    <location>
        <position position="65"/>
    </location>
</feature>
<dbReference type="PROSITE" id="PS50923">
    <property type="entry name" value="SUSHI"/>
    <property type="match status" value="1"/>
</dbReference>
<name>A0ABD3W2D4_SINWO</name>
<evidence type="ECO:0000256" key="1">
    <source>
        <dbReference type="ARBA" id="ARBA00023157"/>
    </source>
</evidence>
<gene>
    <name evidence="4" type="ORF">ACJMK2_040878</name>
</gene>
<accession>A0ABD3W2D4</accession>
<feature type="non-terminal residue" evidence="4">
    <location>
        <position position="1"/>
    </location>
</feature>
<dbReference type="EMBL" id="JBJQND010000008">
    <property type="protein sequence ID" value="KAL3868039.1"/>
    <property type="molecule type" value="Genomic_DNA"/>
</dbReference>
<dbReference type="InterPro" id="IPR000436">
    <property type="entry name" value="Sushi_SCR_CCP_dom"/>
</dbReference>
<evidence type="ECO:0000259" key="3">
    <source>
        <dbReference type="PROSITE" id="PS50923"/>
    </source>
</evidence>
<protein>
    <recommendedName>
        <fullName evidence="3">Sushi domain-containing protein</fullName>
    </recommendedName>
</protein>
<organism evidence="4 5">
    <name type="scientific">Sinanodonta woodiana</name>
    <name type="common">Chinese pond mussel</name>
    <name type="synonym">Anodonta woodiana</name>
    <dbReference type="NCBI Taxonomy" id="1069815"/>
    <lineage>
        <taxon>Eukaryota</taxon>
        <taxon>Metazoa</taxon>
        <taxon>Spiralia</taxon>
        <taxon>Lophotrochozoa</taxon>
        <taxon>Mollusca</taxon>
        <taxon>Bivalvia</taxon>
        <taxon>Autobranchia</taxon>
        <taxon>Heteroconchia</taxon>
        <taxon>Palaeoheterodonta</taxon>
        <taxon>Unionida</taxon>
        <taxon>Unionoidea</taxon>
        <taxon>Unionidae</taxon>
        <taxon>Unioninae</taxon>
        <taxon>Sinanodonta</taxon>
    </lineage>
</organism>
<keyword evidence="5" id="KW-1185">Reference proteome</keyword>
<proteinExistence type="predicted"/>
<feature type="domain" description="Sushi" evidence="3">
    <location>
        <begin position="1"/>
        <end position="65"/>
    </location>
</feature>
<dbReference type="AlphaFoldDB" id="A0ABD3W2D4"/>
<dbReference type="CDD" id="cd00033">
    <property type="entry name" value="CCP"/>
    <property type="match status" value="1"/>
</dbReference>
<comment type="caution">
    <text evidence="2">Lacks conserved residue(s) required for the propagation of feature annotation.</text>
</comment>
<evidence type="ECO:0000256" key="2">
    <source>
        <dbReference type="PROSITE-ProRule" id="PRU00302"/>
    </source>
</evidence>
<keyword evidence="2" id="KW-0768">Sushi</keyword>
<dbReference type="SMART" id="SM00032">
    <property type="entry name" value="CCP"/>
    <property type="match status" value="1"/>
</dbReference>
<dbReference type="Proteomes" id="UP001634394">
    <property type="component" value="Unassembled WGS sequence"/>
</dbReference>
<dbReference type="Pfam" id="PF00084">
    <property type="entry name" value="Sushi"/>
    <property type="match status" value="1"/>
</dbReference>
<sequence length="65" mass="7159">IICERPLNISNNSEEIVTPGTAGNNTYNTTITVKCKEGYNYSLHKIEPLRCASDGLWRGNLGTCN</sequence>